<evidence type="ECO:0000313" key="2">
    <source>
        <dbReference type="Proteomes" id="UP000001057"/>
    </source>
</evidence>
<evidence type="ECO:0000313" key="1">
    <source>
        <dbReference type="EMBL" id="ADD81072.1"/>
    </source>
</evidence>
<dbReference type="RefSeq" id="YP_009012655.1">
    <property type="nucleotide sequence ID" value="NC_023694.1"/>
</dbReference>
<keyword evidence="2" id="KW-1185">Reference proteome</keyword>
<gene>
    <name evidence="1" type="ORF">Poco6gene074</name>
</gene>
<dbReference type="GeneID" id="18559784"/>
<dbReference type="EMBL" id="GU580942">
    <property type="protein sequence ID" value="ADD81072.1"/>
    <property type="molecule type" value="Genomic_DNA"/>
</dbReference>
<accession>D4P7U2</accession>
<dbReference type="Proteomes" id="UP000001057">
    <property type="component" value="Segment"/>
</dbReference>
<dbReference type="KEGG" id="vg:18559784"/>
<proteinExistence type="predicted"/>
<sequence length="49" mass="5265">MKVDELKSFLGTAIDTNENDDLSIRVNGKAVTSAYDMGDGKTVLVMDSV</sequence>
<protein>
    <submittedName>
        <fullName evidence="1">Gp074</fullName>
    </submittedName>
</protein>
<reference evidence="1 2" key="1">
    <citation type="journal article" date="2011" name="Appl. Environ. Microbiol.">
        <title>Genomic and functional analyses of Rhodococcus equi phages ReqiPepy6, ReqiPoco6, ReqiPine5, and ReqiDocB7.</title>
        <authorList>
            <person name="Summer E.J."/>
            <person name="Liu M."/>
            <person name="Gill J.J."/>
            <person name="Grant M."/>
            <person name="Chan-Cortes T.N."/>
            <person name="Ferguson L."/>
            <person name="Janes C."/>
            <person name="Lange K."/>
            <person name="Bertoli M."/>
            <person name="Moore C."/>
            <person name="Orchard R.C."/>
            <person name="Cohen N."/>
            <person name="Young R."/>
        </authorList>
    </citation>
    <scope>NUCLEOTIDE SEQUENCE [LARGE SCALE GENOMIC DNA]</scope>
</reference>
<organism evidence="1 2">
    <name type="scientific">Rhodococcus phage ReqiPoco6</name>
    <dbReference type="NCBI Taxonomy" id="691964"/>
    <lineage>
        <taxon>Viruses</taxon>
        <taxon>Duplodnaviria</taxon>
        <taxon>Heunggongvirae</taxon>
        <taxon>Uroviricota</taxon>
        <taxon>Caudoviricetes</taxon>
        <taxon>Pepyhexavirus</taxon>
        <taxon>Pepyhexavirus poco6</taxon>
    </lineage>
</organism>
<name>D4P7U2_9CAUD</name>